<evidence type="ECO:0000256" key="1">
    <source>
        <dbReference type="SAM" id="Phobius"/>
    </source>
</evidence>
<protein>
    <submittedName>
        <fullName evidence="2">Uncharacterized protein</fullName>
    </submittedName>
</protein>
<sequence>MRAIFIQIIMAVGLIFVGSYIFEISFIGVAIFLTAIFFVSGIVTEGEYIPGQMFNSDGEELHPFTLLASLAFIFIILIAIGCLFPSLYNYGAYDR</sequence>
<keyword evidence="1" id="KW-0472">Membrane</keyword>
<reference evidence="3" key="1">
    <citation type="journal article" date="2019" name="Int. J. Syst. Evol. Microbiol.">
        <title>The Global Catalogue of Microorganisms (GCM) 10K type strain sequencing project: providing services to taxonomists for standard genome sequencing and annotation.</title>
        <authorList>
            <consortium name="The Broad Institute Genomics Platform"/>
            <consortium name="The Broad Institute Genome Sequencing Center for Infectious Disease"/>
            <person name="Wu L."/>
            <person name="Ma J."/>
        </authorList>
    </citation>
    <scope>NUCLEOTIDE SEQUENCE [LARGE SCALE GENOMIC DNA]</scope>
    <source>
        <strain evidence="3">JCM 13378</strain>
    </source>
</reference>
<comment type="caution">
    <text evidence="2">The sequence shown here is derived from an EMBL/GenBank/DDBJ whole genome shotgun (WGS) entry which is preliminary data.</text>
</comment>
<evidence type="ECO:0000313" key="2">
    <source>
        <dbReference type="EMBL" id="GAA0350576.1"/>
    </source>
</evidence>
<keyword evidence="3" id="KW-1185">Reference proteome</keyword>
<organism evidence="2 3">
    <name type="scientific">Bowmanella denitrificans</name>
    <dbReference type="NCBI Taxonomy" id="366582"/>
    <lineage>
        <taxon>Bacteria</taxon>
        <taxon>Pseudomonadati</taxon>
        <taxon>Pseudomonadota</taxon>
        <taxon>Gammaproteobacteria</taxon>
        <taxon>Alteromonadales</taxon>
        <taxon>Alteromonadaceae</taxon>
        <taxon>Bowmanella</taxon>
    </lineage>
</organism>
<name>A0ABP3GN61_9ALTE</name>
<keyword evidence="1" id="KW-1133">Transmembrane helix</keyword>
<gene>
    <name evidence="2" type="ORF">GCM10009092_13720</name>
</gene>
<feature type="transmembrane region" description="Helical" evidence="1">
    <location>
        <begin position="12"/>
        <end position="44"/>
    </location>
</feature>
<keyword evidence="1" id="KW-0812">Transmembrane</keyword>
<evidence type="ECO:0000313" key="3">
    <source>
        <dbReference type="Proteomes" id="UP001501757"/>
    </source>
</evidence>
<proteinExistence type="predicted"/>
<accession>A0ABP3GN61</accession>
<dbReference type="RefSeq" id="WP_343843338.1">
    <property type="nucleotide sequence ID" value="NZ_BAAAEI010000006.1"/>
</dbReference>
<dbReference type="Proteomes" id="UP001501757">
    <property type="component" value="Unassembled WGS sequence"/>
</dbReference>
<feature type="transmembrane region" description="Helical" evidence="1">
    <location>
        <begin position="64"/>
        <end position="88"/>
    </location>
</feature>
<dbReference type="EMBL" id="BAAAEI010000006">
    <property type="protein sequence ID" value="GAA0350576.1"/>
    <property type="molecule type" value="Genomic_DNA"/>
</dbReference>